<dbReference type="NCBIfam" id="TIGR03605">
    <property type="entry name" value="antibiot_sagB"/>
    <property type="match status" value="1"/>
</dbReference>
<accession>A0A918I9B5</accession>
<dbReference type="AlphaFoldDB" id="A0A918I9B5"/>
<evidence type="ECO:0000259" key="1">
    <source>
        <dbReference type="Pfam" id="PF00881"/>
    </source>
</evidence>
<dbReference type="Pfam" id="PF00881">
    <property type="entry name" value="Nitroreductase"/>
    <property type="match status" value="1"/>
</dbReference>
<dbReference type="InterPro" id="IPR052544">
    <property type="entry name" value="Bacteriocin_Proc_Enz"/>
</dbReference>
<sequence>MTTTSQRPAPDRTDTTPGAARWWLRLRRDAAPAPARPGGALRIAAPFGTLDLGEPPSGIRAALTALAGGERPEEELAAAVAERDGEAGLLRWHLTVRKLDGHGLLEHALHEEHREHQDGAGHQPGRPLARLRVVGRGAGAPGPAPDPAARLRLSRFVTATPQDGVLVLRAPGSPLAVELGPAGAVLLAALTDWTTPAQLAHRDGGLPLDTMRQALRLFTAARLLDQDGPDREHPEERRTAQWSAADLAFHAYTRLPGTQAASGGTYPGAARFAPEPASPPPFTGERIALPVPDLEQVARRERPFAEILEDRCSIRDHDERPLTLEQLAELLYRTMRQRGTFVGSDGQELADRPLPSGGAVHELEVYPLVSSCAGLAPGLWHYASDRHELELVAEPGPATAALLTAARETSLMTEDPQVLLLITARFGRVMWKYEAVAYPLILKHVGVLYQSLYLVGTAMGLATCGLGGGDAQDFAAASGLDWLTEGTVGEFVVGSRPLTPRQDIGVPRGENRR</sequence>
<dbReference type="InterPro" id="IPR000415">
    <property type="entry name" value="Nitroreductase-like"/>
</dbReference>
<reference evidence="2" key="1">
    <citation type="journal article" date="2014" name="Int. J. Syst. Evol. Microbiol.">
        <title>Complete genome sequence of Corynebacterium casei LMG S-19264T (=DSM 44701T), isolated from a smear-ripened cheese.</title>
        <authorList>
            <consortium name="US DOE Joint Genome Institute (JGI-PGF)"/>
            <person name="Walter F."/>
            <person name="Albersmeier A."/>
            <person name="Kalinowski J."/>
            <person name="Ruckert C."/>
        </authorList>
    </citation>
    <scope>NUCLEOTIDE SEQUENCE</scope>
    <source>
        <strain evidence="2">JCM 4369</strain>
    </source>
</reference>
<reference evidence="2" key="2">
    <citation type="submission" date="2020-09" db="EMBL/GenBank/DDBJ databases">
        <authorList>
            <person name="Sun Q."/>
            <person name="Ohkuma M."/>
        </authorList>
    </citation>
    <scope>NUCLEOTIDE SEQUENCE</scope>
    <source>
        <strain evidence="2">JCM 4369</strain>
    </source>
</reference>
<dbReference type="EMBL" id="BMTD01000004">
    <property type="protein sequence ID" value="GGU90629.1"/>
    <property type="molecule type" value="Genomic_DNA"/>
</dbReference>
<dbReference type="GO" id="GO:0016491">
    <property type="term" value="F:oxidoreductase activity"/>
    <property type="evidence" value="ECO:0007669"/>
    <property type="project" value="InterPro"/>
</dbReference>
<dbReference type="InterPro" id="IPR020051">
    <property type="entry name" value="SagB-type_dehydrogenase"/>
</dbReference>
<comment type="caution">
    <text evidence="2">The sequence shown here is derived from an EMBL/GenBank/DDBJ whole genome shotgun (WGS) entry which is preliminary data.</text>
</comment>
<dbReference type="InterPro" id="IPR029479">
    <property type="entry name" value="Nitroreductase"/>
</dbReference>
<dbReference type="PANTHER" id="PTHR43745:SF2">
    <property type="entry name" value="NITROREDUCTASE MJ1384-RELATED"/>
    <property type="match status" value="1"/>
</dbReference>
<dbReference type="SUPFAM" id="SSF55469">
    <property type="entry name" value="FMN-dependent nitroreductase-like"/>
    <property type="match status" value="1"/>
</dbReference>
<dbReference type="CDD" id="cd02142">
    <property type="entry name" value="McbC_SagB-like_oxidoreductase"/>
    <property type="match status" value="1"/>
</dbReference>
<gene>
    <name evidence="2" type="ORF">GCM10010260_26440</name>
</gene>
<dbReference type="Gene3D" id="3.40.109.10">
    <property type="entry name" value="NADH Oxidase"/>
    <property type="match status" value="1"/>
</dbReference>
<protein>
    <recommendedName>
        <fullName evidence="1">Nitroreductase domain-containing protein</fullName>
    </recommendedName>
</protein>
<dbReference type="Proteomes" id="UP000618795">
    <property type="component" value="Unassembled WGS sequence"/>
</dbReference>
<evidence type="ECO:0000313" key="3">
    <source>
        <dbReference type="Proteomes" id="UP000618795"/>
    </source>
</evidence>
<keyword evidence="3" id="KW-1185">Reference proteome</keyword>
<evidence type="ECO:0000313" key="2">
    <source>
        <dbReference type="EMBL" id="GGU90629.1"/>
    </source>
</evidence>
<name>A0A918I9B5_9ACTN</name>
<dbReference type="PANTHER" id="PTHR43745">
    <property type="entry name" value="NITROREDUCTASE MJ1384-RELATED"/>
    <property type="match status" value="1"/>
</dbReference>
<organism evidence="2 3">
    <name type="scientific">Streptomyces filipinensis</name>
    <dbReference type="NCBI Taxonomy" id="66887"/>
    <lineage>
        <taxon>Bacteria</taxon>
        <taxon>Bacillati</taxon>
        <taxon>Actinomycetota</taxon>
        <taxon>Actinomycetes</taxon>
        <taxon>Kitasatosporales</taxon>
        <taxon>Streptomycetaceae</taxon>
        <taxon>Streptomyces</taxon>
    </lineage>
</organism>
<dbReference type="RefSeq" id="WP_191873639.1">
    <property type="nucleotide sequence ID" value="NZ_BMTD01000004.1"/>
</dbReference>
<proteinExistence type="predicted"/>
<feature type="domain" description="Nitroreductase" evidence="1">
    <location>
        <begin position="309"/>
        <end position="492"/>
    </location>
</feature>